<comment type="caution">
    <text evidence="10">The sequence shown here is derived from an EMBL/GenBank/DDBJ whole genome shotgun (WGS) entry which is preliminary data.</text>
</comment>
<dbReference type="OrthoDB" id="5990361at2759"/>
<proteinExistence type="predicted"/>
<sequence length="851" mass="95763">MRNPGESSEGRVQSETSSEAYAKGSERDECDSPPCKRLKQGVLSFPTVSSSPLTSMGSIKTPVSVQSNAVSISNCQNKLSEPCETKTQPGGGLVTGAPSPPDLKESLGKPQNTTDLSKISKSLVLENTDDKPVVQIDASSISSPESNSSSREDEAMVIDQSPPVKGNRRHLTPKSVEKLKRKEEQEKERQEKQRLREEKLKEKQEAKAAKEKERLEAKRKRDLEKQEKQAERERREKERIERREKEERERLEKKGKREEERRKREEENNAKIEEKRKREEERRNQEEEKTRKRLKREETFVGYFTKTSAPKASSDSGSRFKPFQLKIGMSIAPATRKQLSLETKEVLDMELKLQEDHRSYLRDLEARKPILKYRKRKLSTIEEQNECDADEKTSEGPVAIDENSNSSVEIVEKKKDISSFIGLKCKLFQFHTDYRPAYFGTYRKKSYHISPRNPFKKDLDLLDYEVDSDDEWEEEEPGESLSHSEGEEEGDGDDDNGDDDGFFVPHGYLSDDEGVEDGDDDECDENEENKGENPENRRDQQLAKAKAWEAAMKRKCKPMKPISLGCLWLEEAEVNVMLKQFAACLLVEGSISIESLSTNSRSAEFSVDTPSNGNTSGALYVPEEAMPDLIKLVHGNTAGLSKLMIKFRKHWTSKCQGRNVTDEEVDEKSPISKRQLEKKIQNIASKERRNDRPRWYVHSHILEAYGLGNLVVDGCMSSDASSDAPKSSVALQANTPSITQFARPVSPTSAMGGSPEMQNNTPKIQPASLLCTSNSNSPMEIDNKGLTGCDGISGSNRGNLHSEVDSESQGKSTTPIWNDTELSKITLTMAGSKTNQNTINNSTGNVIETVY</sequence>
<keyword evidence="4" id="KW-0143">Chaperone</keyword>
<evidence type="ECO:0000256" key="5">
    <source>
        <dbReference type="ARBA" id="ARBA00023204"/>
    </source>
</evidence>
<feature type="compositionally biased region" description="Polar residues" evidence="7">
    <location>
        <begin position="46"/>
        <end position="79"/>
    </location>
</feature>
<feature type="compositionally biased region" description="Polar residues" evidence="7">
    <location>
        <begin position="738"/>
        <end position="763"/>
    </location>
</feature>
<feature type="region of interest" description="Disordered" evidence="7">
    <location>
        <begin position="662"/>
        <end position="691"/>
    </location>
</feature>
<gene>
    <name evidence="10" type="primary">chaf1a-a</name>
    <name evidence="10" type="ORF">AWC38_SpisGene165</name>
</gene>
<dbReference type="Proteomes" id="UP000225706">
    <property type="component" value="Unassembled WGS sequence"/>
</dbReference>
<feature type="compositionally biased region" description="Acidic residues" evidence="7">
    <location>
        <begin position="468"/>
        <end position="478"/>
    </location>
</feature>
<feature type="compositionally biased region" description="Basic and acidic residues" evidence="7">
    <location>
        <begin position="528"/>
        <end position="541"/>
    </location>
</feature>
<feature type="compositionally biased region" description="Acidic residues" evidence="7">
    <location>
        <begin position="510"/>
        <end position="527"/>
    </location>
</feature>
<evidence type="ECO:0000313" key="10">
    <source>
        <dbReference type="EMBL" id="PFX34907.1"/>
    </source>
</evidence>
<feature type="compositionally biased region" description="Acidic residues" evidence="7">
    <location>
        <begin position="486"/>
        <end position="501"/>
    </location>
</feature>
<evidence type="ECO:0000256" key="1">
    <source>
        <dbReference type="ARBA" id="ARBA00004123"/>
    </source>
</evidence>
<dbReference type="PANTHER" id="PTHR15272:SF0">
    <property type="entry name" value="CHROMATIN ASSEMBLY FACTOR 1 SUBUNIT A"/>
    <property type="match status" value="1"/>
</dbReference>
<feature type="region of interest" description="Disordered" evidence="7">
    <location>
        <begin position="738"/>
        <end position="768"/>
    </location>
</feature>
<protein>
    <submittedName>
        <fullName evidence="10">Chromatin assembly factor 1 subunit A-A</fullName>
    </submittedName>
</protein>
<evidence type="ECO:0000256" key="2">
    <source>
        <dbReference type="ARBA" id="ARBA00022705"/>
    </source>
</evidence>
<feature type="region of interest" description="Disordered" evidence="7">
    <location>
        <begin position="1"/>
        <end position="294"/>
    </location>
</feature>
<dbReference type="GO" id="GO:0033186">
    <property type="term" value="C:CAF-1 complex"/>
    <property type="evidence" value="ECO:0007669"/>
    <property type="project" value="TreeGrafter"/>
</dbReference>
<feature type="compositionally biased region" description="Polar residues" evidence="7">
    <location>
        <begin position="807"/>
        <end position="817"/>
    </location>
</feature>
<dbReference type="EMBL" id="LSMT01000001">
    <property type="protein sequence ID" value="PFX34907.1"/>
    <property type="molecule type" value="Genomic_DNA"/>
</dbReference>
<evidence type="ECO:0000256" key="6">
    <source>
        <dbReference type="ARBA" id="ARBA00023242"/>
    </source>
</evidence>
<keyword evidence="2" id="KW-0235">DNA replication</keyword>
<keyword evidence="11" id="KW-1185">Reference proteome</keyword>
<dbReference type="AlphaFoldDB" id="A0A2B4T2M6"/>
<keyword evidence="6" id="KW-0539">Nucleus</keyword>
<organism evidence="10 11">
    <name type="scientific">Stylophora pistillata</name>
    <name type="common">Smooth cauliflower coral</name>
    <dbReference type="NCBI Taxonomy" id="50429"/>
    <lineage>
        <taxon>Eukaryota</taxon>
        <taxon>Metazoa</taxon>
        <taxon>Cnidaria</taxon>
        <taxon>Anthozoa</taxon>
        <taxon>Hexacorallia</taxon>
        <taxon>Scleractinia</taxon>
        <taxon>Astrocoeniina</taxon>
        <taxon>Pocilloporidae</taxon>
        <taxon>Stylophora</taxon>
    </lineage>
</organism>
<dbReference type="GO" id="GO:0006334">
    <property type="term" value="P:nucleosome assembly"/>
    <property type="evidence" value="ECO:0007669"/>
    <property type="project" value="TreeGrafter"/>
</dbReference>
<dbReference type="Pfam" id="PF12253">
    <property type="entry name" value="CAF1A_dimeriz"/>
    <property type="match status" value="1"/>
</dbReference>
<keyword evidence="5" id="KW-0234">DNA repair</keyword>
<reference evidence="11" key="1">
    <citation type="journal article" date="2017" name="bioRxiv">
        <title>Comparative analysis of the genomes of Stylophora pistillata and Acropora digitifera provides evidence for extensive differences between species of corals.</title>
        <authorList>
            <person name="Voolstra C.R."/>
            <person name="Li Y."/>
            <person name="Liew Y.J."/>
            <person name="Baumgarten S."/>
            <person name="Zoccola D."/>
            <person name="Flot J.-F."/>
            <person name="Tambutte S."/>
            <person name="Allemand D."/>
            <person name="Aranda M."/>
        </authorList>
    </citation>
    <scope>NUCLEOTIDE SEQUENCE [LARGE SCALE GENOMIC DNA]</scope>
</reference>
<dbReference type="InterPro" id="IPR021644">
    <property type="entry name" value="CAF-1_p150_acidic"/>
</dbReference>
<dbReference type="GO" id="GO:0005634">
    <property type="term" value="C:nucleus"/>
    <property type="evidence" value="ECO:0007669"/>
    <property type="project" value="UniProtKB-SubCell"/>
</dbReference>
<dbReference type="GO" id="GO:0006260">
    <property type="term" value="P:DNA replication"/>
    <property type="evidence" value="ECO:0007669"/>
    <property type="project" value="UniProtKB-KW"/>
</dbReference>
<evidence type="ECO:0000256" key="7">
    <source>
        <dbReference type="SAM" id="MobiDB-lite"/>
    </source>
</evidence>
<dbReference type="PANTHER" id="PTHR15272">
    <property type="entry name" value="CHROMATIN ASSEMBLY FACTOR 1 SUBUNIT A CAF-1 SUBUNIT A"/>
    <property type="match status" value="1"/>
</dbReference>
<feature type="compositionally biased region" description="Polar residues" evidence="7">
    <location>
        <begin position="10"/>
        <end position="19"/>
    </location>
</feature>
<accession>A0A2B4T2M6</accession>
<comment type="subcellular location">
    <subcellularLocation>
        <location evidence="1">Nucleus</location>
    </subcellularLocation>
</comment>
<feature type="compositionally biased region" description="Polar residues" evidence="7">
    <location>
        <begin position="109"/>
        <end position="120"/>
    </location>
</feature>
<feature type="region of interest" description="Disordered" evidence="7">
    <location>
        <begin position="797"/>
        <end position="817"/>
    </location>
</feature>
<evidence type="ECO:0000259" key="8">
    <source>
        <dbReference type="Pfam" id="PF11600"/>
    </source>
</evidence>
<feature type="region of interest" description="Disordered" evidence="7">
    <location>
        <begin position="382"/>
        <end position="406"/>
    </location>
</feature>
<name>A0A2B4T2M6_STYPI</name>
<dbReference type="GO" id="GO:0006281">
    <property type="term" value="P:DNA repair"/>
    <property type="evidence" value="ECO:0007669"/>
    <property type="project" value="UniProtKB-KW"/>
</dbReference>
<dbReference type="InterPro" id="IPR022043">
    <property type="entry name" value="CAF1A_DD"/>
</dbReference>
<feature type="region of interest" description="Disordered" evidence="7">
    <location>
        <begin position="468"/>
        <end position="542"/>
    </location>
</feature>
<evidence type="ECO:0000256" key="3">
    <source>
        <dbReference type="ARBA" id="ARBA00022763"/>
    </source>
</evidence>
<feature type="compositionally biased region" description="Basic and acidic residues" evidence="7">
    <location>
        <begin position="175"/>
        <end position="294"/>
    </location>
</feature>
<feature type="domain" description="Chromatin assembly factor 1 p150 subunit acidic region" evidence="8">
    <location>
        <begin position="201"/>
        <end position="329"/>
    </location>
</feature>
<feature type="compositionally biased region" description="Basic and acidic residues" evidence="7">
    <location>
        <begin position="667"/>
        <end position="691"/>
    </location>
</feature>
<evidence type="ECO:0000313" key="11">
    <source>
        <dbReference type="Proteomes" id="UP000225706"/>
    </source>
</evidence>
<feature type="domain" description="Chromatin assembly factor 1 subunit A dimerization" evidence="9">
    <location>
        <begin position="426"/>
        <end position="496"/>
    </location>
</feature>
<keyword evidence="3" id="KW-0227">DNA damage</keyword>
<dbReference type="STRING" id="50429.A0A2B4T2M6"/>
<dbReference type="Pfam" id="PF11600">
    <property type="entry name" value="CAF1A_acidic"/>
    <property type="match status" value="1"/>
</dbReference>
<evidence type="ECO:0000256" key="4">
    <source>
        <dbReference type="ARBA" id="ARBA00023186"/>
    </source>
</evidence>
<evidence type="ECO:0000259" key="9">
    <source>
        <dbReference type="Pfam" id="PF12253"/>
    </source>
</evidence>
<feature type="compositionally biased region" description="Low complexity" evidence="7">
    <location>
        <begin position="139"/>
        <end position="149"/>
    </location>
</feature>